<sequence length="489" mass="55852">METTAPCAGSTHSTRSVLPFPSQRLVNNNNQIGMQSYTSSICGEVHRDQSPLAIFESLRDARYLEMRNGDDEVLSILGSLYPKIEHFGHWGQSGRALDATEMGYSETLRVLELNNAVRYRRCREIIMTFPNLQHLHLERCTSPLELNSATLEEFVHAKLEILKIQDPFDLRLVKHSYFFHTALRARLTAKTELCIERIRVEGETPFPSYEYGYVAPETVSSGPSDLDIGIILASDFEIIPRTCHLLEHMNFDLEGRAYLGMSDLFTKCPHFKTCLGLKHVIRASDMTDDLLPWTCLGLQELDLEISDVARLSTEEERILDTMQTEGRIEPKDGQEQSTISSRELSTEEQSLMYCRLGRCTELTHLHPGIEKRTTYLRSEGASEVTTNFKSQLTEGKSYHGLREWPLYANTLELSLESGLAELRTLRRLEDLGLSYVDHQIGIDEMEWTSQSWFLKVVSGIWVIMFEATRMMARSVARRAPPNFPEMDLD</sequence>
<dbReference type="InterPro" id="IPR032675">
    <property type="entry name" value="LRR_dom_sf"/>
</dbReference>
<reference evidence="1" key="1">
    <citation type="journal article" date="2020" name="Fungal Divers.">
        <title>Resolving the Mortierellaceae phylogeny through synthesis of multi-gene phylogenetics and phylogenomics.</title>
        <authorList>
            <person name="Vandepol N."/>
            <person name="Liber J."/>
            <person name="Desiro A."/>
            <person name="Na H."/>
            <person name="Kennedy M."/>
            <person name="Barry K."/>
            <person name="Grigoriev I.V."/>
            <person name="Miller A.N."/>
            <person name="O'Donnell K."/>
            <person name="Stajich J.E."/>
            <person name="Bonito G."/>
        </authorList>
    </citation>
    <scope>NUCLEOTIDE SEQUENCE</scope>
    <source>
        <strain evidence="1">NVP60</strain>
    </source>
</reference>
<name>A0A9P6ULS4_9FUNG</name>
<evidence type="ECO:0000313" key="1">
    <source>
        <dbReference type="EMBL" id="KAG0310616.1"/>
    </source>
</evidence>
<gene>
    <name evidence="1" type="ORF">BGZ97_012444</name>
</gene>
<protein>
    <submittedName>
        <fullName evidence="1">Uncharacterized protein</fullName>
    </submittedName>
</protein>
<keyword evidence="2" id="KW-1185">Reference proteome</keyword>
<evidence type="ECO:0000313" key="2">
    <source>
        <dbReference type="Proteomes" id="UP000823405"/>
    </source>
</evidence>
<proteinExistence type="predicted"/>
<dbReference type="EMBL" id="JAAAIN010000814">
    <property type="protein sequence ID" value="KAG0310616.1"/>
    <property type="molecule type" value="Genomic_DNA"/>
</dbReference>
<accession>A0A9P6ULS4</accession>
<dbReference type="Gene3D" id="3.80.10.10">
    <property type="entry name" value="Ribonuclease Inhibitor"/>
    <property type="match status" value="1"/>
</dbReference>
<comment type="caution">
    <text evidence="1">The sequence shown here is derived from an EMBL/GenBank/DDBJ whole genome shotgun (WGS) entry which is preliminary data.</text>
</comment>
<dbReference type="Proteomes" id="UP000823405">
    <property type="component" value="Unassembled WGS sequence"/>
</dbReference>
<organism evidence="1 2">
    <name type="scientific">Linnemannia gamsii</name>
    <dbReference type="NCBI Taxonomy" id="64522"/>
    <lineage>
        <taxon>Eukaryota</taxon>
        <taxon>Fungi</taxon>
        <taxon>Fungi incertae sedis</taxon>
        <taxon>Mucoromycota</taxon>
        <taxon>Mortierellomycotina</taxon>
        <taxon>Mortierellomycetes</taxon>
        <taxon>Mortierellales</taxon>
        <taxon>Mortierellaceae</taxon>
        <taxon>Linnemannia</taxon>
    </lineage>
</organism>
<dbReference type="OrthoDB" id="2408736at2759"/>
<dbReference type="AlphaFoldDB" id="A0A9P6ULS4"/>